<name>A0A6N3QK63_SHIFL</name>
<comment type="caution">
    <text evidence="2">The sequence shown here is derived from an EMBL/GenBank/DDBJ whole genome shotgun (WGS) entry which is preliminary data.</text>
</comment>
<dbReference type="Proteomes" id="UP000003302">
    <property type="component" value="Unassembled WGS sequence"/>
</dbReference>
<reference evidence="2 3" key="1">
    <citation type="submission" date="2011-01" db="EMBL/GenBank/DDBJ databases">
        <title>Shigella flexneri CDC 796-83 whole genome shotgun sequencing project.</title>
        <authorList>
            <person name="Mane S.P."/>
            <person name="Sobral B.W."/>
            <person name="Cebula T."/>
            <person name="Chertkov O."/>
            <person name="Munk A.C."/>
            <person name="Tapia R."/>
            <person name="Green L."/>
            <person name="Rogers Y."/>
            <person name="Detter J.C."/>
            <person name="Bruce D."/>
            <person name="Brettin T.S."/>
        </authorList>
    </citation>
    <scope>NUCLEOTIDE SEQUENCE [LARGE SCALE GENOMIC DNA]</scope>
    <source>
        <strain evidence="2 3">CDC 796-83</strain>
    </source>
</reference>
<proteinExistence type="predicted"/>
<dbReference type="AlphaFoldDB" id="A0A6N3QK63"/>
<organism evidence="2 3">
    <name type="scientific">Shigella flexneri CDC 796-83</name>
    <dbReference type="NCBI Taxonomy" id="945360"/>
    <lineage>
        <taxon>Bacteria</taxon>
        <taxon>Pseudomonadati</taxon>
        <taxon>Pseudomonadota</taxon>
        <taxon>Gammaproteobacteria</taxon>
        <taxon>Enterobacterales</taxon>
        <taxon>Enterobacteriaceae</taxon>
        <taxon>Shigella</taxon>
    </lineage>
</organism>
<dbReference type="EMBL" id="AERO01000127">
    <property type="protein sequence ID" value="EFW59380.1"/>
    <property type="molecule type" value="Genomic_DNA"/>
</dbReference>
<accession>A0A6N3QK63</accession>
<evidence type="ECO:0000313" key="2">
    <source>
        <dbReference type="EMBL" id="EFW59380.1"/>
    </source>
</evidence>
<feature type="region of interest" description="Disordered" evidence="1">
    <location>
        <begin position="1"/>
        <end position="33"/>
    </location>
</feature>
<evidence type="ECO:0000313" key="3">
    <source>
        <dbReference type="Proteomes" id="UP000003302"/>
    </source>
</evidence>
<evidence type="ECO:0000256" key="1">
    <source>
        <dbReference type="SAM" id="MobiDB-lite"/>
    </source>
</evidence>
<protein>
    <submittedName>
        <fullName evidence="2">Resolvase</fullName>
    </submittedName>
</protein>
<gene>
    <name evidence="2" type="ORF">SGF_03237</name>
</gene>
<sequence length="44" mass="4633">MAQLRDVSARGDAVKNGRTLPEQDSGLPALVSDPGLPRMISTVL</sequence>